<reference evidence="1" key="1">
    <citation type="submission" date="2025-02" db="EMBL/GenBank/DDBJ databases">
        <authorList>
            <consortium name="NCBI Genome Project"/>
        </authorList>
    </citation>
    <scope>NUCLEOTIDE SEQUENCE</scope>
</reference>
<evidence type="ECO:0000313" key="1">
    <source>
        <dbReference type="RefSeq" id="XP_059602124.1"/>
    </source>
</evidence>
<name>A0AAJ8BQS4_ASPNG</name>
<dbReference type="KEGG" id="ang:An13g02580"/>
<reference evidence="1" key="2">
    <citation type="submission" date="2025-08" db="UniProtKB">
        <authorList>
            <consortium name="RefSeq"/>
        </authorList>
    </citation>
    <scope>IDENTIFICATION</scope>
</reference>
<dbReference type="GeneID" id="84592843"/>
<dbReference type="RefSeq" id="XP_059602124.1">
    <property type="nucleotide sequence ID" value="XM_059743903.1"/>
</dbReference>
<proteinExistence type="predicted"/>
<organism evidence="1">
    <name type="scientific">Aspergillus niger</name>
    <dbReference type="NCBI Taxonomy" id="5061"/>
    <lineage>
        <taxon>Eukaryota</taxon>
        <taxon>Fungi</taxon>
        <taxon>Dikarya</taxon>
        <taxon>Ascomycota</taxon>
        <taxon>Pezizomycotina</taxon>
        <taxon>Eurotiomycetes</taxon>
        <taxon>Eurotiomycetidae</taxon>
        <taxon>Eurotiales</taxon>
        <taxon>Aspergillaceae</taxon>
        <taxon>Aspergillus</taxon>
        <taxon>Aspergillus subgen. Circumdati</taxon>
    </lineage>
</organism>
<sequence length="205" mass="22635">MVANGWLGFIRCKVCYVGGWAEGFSPPTGAMRGRTRLYSSSRAYEAVRDQPFTDPTLIMMSSGTGTVRRPAGLPFQAALFHPPIEGLEPSLKTLSSISVGRLLIRFPEFNSNLIPEAGHAGVRLSHATACSSFYVTHSSRPHYAWGLFFTFKDPTKVRTDRCESPGGGVLLKPVNFMPIYRLVSVDVRLTPVHLGQMLHRRLNSP</sequence>
<gene>
    <name evidence="1" type="ORF">An13g02580</name>
</gene>
<accession>A0AAJ8BQS4</accession>
<protein>
    <submittedName>
        <fullName evidence="1">Uncharacterized protein</fullName>
    </submittedName>
</protein>
<dbReference type="VEuPathDB" id="FungiDB:An13g02580"/>
<dbReference type="AlphaFoldDB" id="A0AAJ8BQS4"/>